<evidence type="ECO:0000313" key="1">
    <source>
        <dbReference type="EMBL" id="BAV91732.1"/>
    </source>
</evidence>
<accession>A0A1J1DV76</accession>
<keyword evidence="2" id="KW-1185">Reference proteome</keyword>
<sequence>MNELLLLAGTGMDRSRARSNAAPERLVVRFDAWDVPQDEISLPAFLQNELLQIRAEHAAWAYDFARLRVNGREVQEYLRCGESLSFWWCSLIYERHPKMTPGLYTIYRLRVLERLMDAREVTALRLRGGNRRLARSLAAMCAASGRTFAQENTDDMRPDARPPASGIIARLYRLCPAPVRAMARLAHWWWSVRRKLPFAGHAPLPHAQGQSASIVTYFPNIDMDAAQQGRFRSRYFESLHNALNAHGGGRRLRWLFIRFPVPDFDLDRCIALRDQFRKAGKDGLSFHYLEEFLSTRDILAALLRYARLTVASLRLERHVRAAFCFAGSRLNFRDRLAVYWAESFRGWLCLERCLQQRAFNNWVRLSGPQRWTLFPLENCPWERMLTHAVHEAGAGPVFGTQHSVIRPADFRYFDDPRAFSAPDCAAFQPDELRGNGHSACAQWLEAGVPARRLGKVEALRYLYLTKKTQNDSSKTPPLPYKQLLVVTSFFADETRAHLALLAKALRAGLLDEFAVVVKPHPYLPVRKILHELLGARAEQIQEAGGPIAAHLLPGVHVWASNSTTAALEAAIMGLPVMAMPPFDDFDLCPLQDAPGLPRTIGLAGLRRALAEAVPLPLAPDYLELNPELPLWRELLFAEKPFSV</sequence>
<reference evidence="1 2" key="1">
    <citation type="journal article" date="2017" name="ISME J.">
        <title>Genome of 'Ca. Desulfovibrio trichonymphae', an H2-oxidizing bacterium in a tripartite symbiotic system within a protist cell in the termite gut.</title>
        <authorList>
            <person name="Kuwahara H."/>
            <person name="Yuki M."/>
            <person name="Izawa K."/>
            <person name="Ohkuma M."/>
            <person name="Hongoh Y."/>
        </authorList>
    </citation>
    <scope>NUCLEOTIDE SEQUENCE [LARGE SCALE GENOMIC DNA]</scope>
    <source>
        <strain evidence="1 2">Rs-N31</strain>
    </source>
</reference>
<dbReference type="EMBL" id="AP017368">
    <property type="protein sequence ID" value="BAV91732.1"/>
    <property type="molecule type" value="Genomic_DNA"/>
</dbReference>
<dbReference type="AlphaFoldDB" id="A0A1J1DV76"/>
<proteinExistence type="predicted"/>
<dbReference type="KEGG" id="dtr:RSDT_0220"/>
<evidence type="ECO:0000313" key="2">
    <source>
        <dbReference type="Proteomes" id="UP000242645"/>
    </source>
</evidence>
<name>A0A1J1DV76_9BACT</name>
<organism evidence="1 2">
    <name type="scientific">Candidatus Desulfovibrio trichonymphae</name>
    <dbReference type="NCBI Taxonomy" id="1725232"/>
    <lineage>
        <taxon>Bacteria</taxon>
        <taxon>Pseudomonadati</taxon>
        <taxon>Thermodesulfobacteriota</taxon>
        <taxon>Desulfovibrionia</taxon>
        <taxon>Desulfovibrionales</taxon>
        <taxon>Desulfovibrionaceae</taxon>
        <taxon>Desulfovibrio</taxon>
    </lineage>
</organism>
<dbReference type="NCBIfam" id="TIGR04326">
    <property type="entry name" value="O_ant_LIC13510"/>
    <property type="match status" value="1"/>
</dbReference>
<protein>
    <submittedName>
        <fullName evidence="1">Conserved hypothetial protein</fullName>
    </submittedName>
</protein>
<gene>
    <name evidence="1" type="ORF">RSDT_0220</name>
</gene>
<dbReference type="Proteomes" id="UP000242645">
    <property type="component" value="Chromosome"/>
</dbReference>
<dbReference type="InterPro" id="IPR027613">
    <property type="entry name" value="O_ant_LIC13510"/>
</dbReference>